<dbReference type="EMBL" id="UINC01224343">
    <property type="protein sequence ID" value="SVE53926.1"/>
    <property type="molecule type" value="Genomic_DNA"/>
</dbReference>
<sequence length="74" mass="8586">MRFLSKLFGQADQGYSLIDERPDILQCCVNETLMPRWRGPEVMEDDQNALGFVCQKCGREFGHDRVHDRRVIAS</sequence>
<reference evidence="1" key="1">
    <citation type="submission" date="2018-05" db="EMBL/GenBank/DDBJ databases">
        <authorList>
            <person name="Lanie J.A."/>
            <person name="Ng W.-L."/>
            <person name="Kazmierczak K.M."/>
            <person name="Andrzejewski T.M."/>
            <person name="Davidsen T.M."/>
            <person name="Wayne K.J."/>
            <person name="Tettelin H."/>
            <person name="Glass J.I."/>
            <person name="Rusch D."/>
            <person name="Podicherti R."/>
            <person name="Tsui H.-C.T."/>
            <person name="Winkler M.E."/>
        </authorList>
    </citation>
    <scope>NUCLEOTIDE SEQUENCE</scope>
</reference>
<name>A0A383EAQ1_9ZZZZ</name>
<organism evidence="1">
    <name type="scientific">marine metagenome</name>
    <dbReference type="NCBI Taxonomy" id="408172"/>
    <lineage>
        <taxon>unclassified sequences</taxon>
        <taxon>metagenomes</taxon>
        <taxon>ecological metagenomes</taxon>
    </lineage>
</organism>
<evidence type="ECO:0000313" key="1">
    <source>
        <dbReference type="EMBL" id="SVE53926.1"/>
    </source>
</evidence>
<accession>A0A383EAQ1</accession>
<protein>
    <submittedName>
        <fullName evidence="1">Uncharacterized protein</fullName>
    </submittedName>
</protein>
<gene>
    <name evidence="1" type="ORF">METZ01_LOCUS506780</name>
</gene>
<dbReference type="AlphaFoldDB" id="A0A383EAQ1"/>
<proteinExistence type="predicted"/>